<comment type="caution">
    <text evidence="2">The sequence shown here is derived from an EMBL/GenBank/DDBJ whole genome shotgun (WGS) entry which is preliminary data.</text>
</comment>
<reference evidence="2 3" key="1">
    <citation type="journal article" date="2013" name="Curr. Biol.">
        <title>The Genome of the Foraminiferan Reticulomyxa filosa.</title>
        <authorList>
            <person name="Glockner G."/>
            <person name="Hulsmann N."/>
            <person name="Schleicher M."/>
            <person name="Noegel A.A."/>
            <person name="Eichinger L."/>
            <person name="Gallinger C."/>
            <person name="Pawlowski J."/>
            <person name="Sierra R."/>
            <person name="Euteneuer U."/>
            <person name="Pillet L."/>
            <person name="Moustafa A."/>
            <person name="Platzer M."/>
            <person name="Groth M."/>
            <person name="Szafranski K."/>
            <person name="Schliwa M."/>
        </authorList>
    </citation>
    <scope>NUCLEOTIDE SEQUENCE [LARGE SCALE GENOMIC DNA]</scope>
</reference>
<keyword evidence="1" id="KW-1133">Transmembrane helix</keyword>
<dbReference type="EMBL" id="ASPP01023503">
    <property type="protein sequence ID" value="ETO10373.1"/>
    <property type="molecule type" value="Genomic_DNA"/>
</dbReference>
<dbReference type="AlphaFoldDB" id="X6M8S2"/>
<feature type="transmembrane region" description="Helical" evidence="1">
    <location>
        <begin position="143"/>
        <end position="160"/>
    </location>
</feature>
<keyword evidence="1" id="KW-0472">Membrane</keyword>
<sequence>MSVLNGLTINRIRVGDKVSDWLRFLQDIEDTDKNDQKLDLTTDLMWMLDNGNDNIKGVQSELNPMADTNVYQPILKKYLPESSADNIHHTVNGVAEHLVSSKEKYVMFDAIEVLSIGIKDAHLQKKRRKYYVKIKTFNEKYRIMHFFIEIFVFFFISYFINEEHNQNEKQKNIKVLNYNSKNYRKILNFCCMFVPN</sequence>
<keyword evidence="1" id="KW-0812">Transmembrane</keyword>
<gene>
    <name evidence="2" type="ORF">RFI_27006</name>
</gene>
<protein>
    <submittedName>
        <fullName evidence="2">Uncharacterized protein</fullName>
    </submittedName>
</protein>
<evidence type="ECO:0000313" key="3">
    <source>
        <dbReference type="Proteomes" id="UP000023152"/>
    </source>
</evidence>
<evidence type="ECO:0000256" key="1">
    <source>
        <dbReference type="SAM" id="Phobius"/>
    </source>
</evidence>
<dbReference type="Proteomes" id="UP000023152">
    <property type="component" value="Unassembled WGS sequence"/>
</dbReference>
<organism evidence="2 3">
    <name type="scientific">Reticulomyxa filosa</name>
    <dbReference type="NCBI Taxonomy" id="46433"/>
    <lineage>
        <taxon>Eukaryota</taxon>
        <taxon>Sar</taxon>
        <taxon>Rhizaria</taxon>
        <taxon>Retaria</taxon>
        <taxon>Foraminifera</taxon>
        <taxon>Monothalamids</taxon>
        <taxon>Reticulomyxidae</taxon>
        <taxon>Reticulomyxa</taxon>
    </lineage>
</organism>
<evidence type="ECO:0000313" key="2">
    <source>
        <dbReference type="EMBL" id="ETO10373.1"/>
    </source>
</evidence>
<name>X6M8S2_RETFI</name>
<accession>X6M8S2</accession>
<keyword evidence="3" id="KW-1185">Reference proteome</keyword>
<proteinExistence type="predicted"/>